<comment type="similarity">
    <text evidence="2">Belongs to the bacterial solute-binding protein 5 family.</text>
</comment>
<dbReference type="Gene3D" id="3.10.105.10">
    <property type="entry name" value="Dipeptide-binding Protein, Domain 3"/>
    <property type="match status" value="1"/>
</dbReference>
<dbReference type="InterPro" id="IPR030678">
    <property type="entry name" value="Peptide/Ni-bd"/>
</dbReference>
<dbReference type="SUPFAM" id="SSF53850">
    <property type="entry name" value="Periplasmic binding protein-like II"/>
    <property type="match status" value="1"/>
</dbReference>
<dbReference type="Proteomes" id="UP001501303">
    <property type="component" value="Unassembled WGS sequence"/>
</dbReference>
<keyword evidence="5" id="KW-0812">Transmembrane</keyword>
<evidence type="ECO:0000313" key="9">
    <source>
        <dbReference type="Proteomes" id="UP001501303"/>
    </source>
</evidence>
<comment type="subcellular location">
    <subcellularLocation>
        <location evidence="1">Cell envelope</location>
    </subcellularLocation>
</comment>
<dbReference type="InterPro" id="IPR000914">
    <property type="entry name" value="SBP_5_dom"/>
</dbReference>
<evidence type="ECO:0000256" key="5">
    <source>
        <dbReference type="SAM" id="Phobius"/>
    </source>
</evidence>
<evidence type="ECO:0000259" key="7">
    <source>
        <dbReference type="Pfam" id="PF00496"/>
    </source>
</evidence>
<comment type="caution">
    <text evidence="8">The sequence shown here is derived from an EMBL/GenBank/DDBJ whole genome shotgun (WGS) entry which is preliminary data.</text>
</comment>
<feature type="transmembrane region" description="Helical" evidence="5">
    <location>
        <begin position="587"/>
        <end position="608"/>
    </location>
</feature>
<accession>A0ABN2PV16</accession>
<keyword evidence="5" id="KW-1133">Transmembrane helix</keyword>
<feature type="domain" description="Solute-binding protein family 5" evidence="7">
    <location>
        <begin position="88"/>
        <end position="465"/>
    </location>
</feature>
<evidence type="ECO:0000256" key="3">
    <source>
        <dbReference type="ARBA" id="ARBA00022448"/>
    </source>
</evidence>
<evidence type="ECO:0000256" key="1">
    <source>
        <dbReference type="ARBA" id="ARBA00004196"/>
    </source>
</evidence>
<keyword evidence="3" id="KW-0813">Transport</keyword>
<protein>
    <submittedName>
        <fullName evidence="8">ABC transporter substrate-binding protein</fullName>
    </submittedName>
</protein>
<dbReference type="RefSeq" id="WP_344265801.1">
    <property type="nucleotide sequence ID" value="NZ_BAAAMJ010000070.1"/>
</dbReference>
<keyword evidence="9" id="KW-1185">Reference proteome</keyword>
<evidence type="ECO:0000256" key="2">
    <source>
        <dbReference type="ARBA" id="ARBA00005695"/>
    </source>
</evidence>
<evidence type="ECO:0000256" key="6">
    <source>
        <dbReference type="SAM" id="SignalP"/>
    </source>
</evidence>
<keyword evidence="4 6" id="KW-0732">Signal</keyword>
<dbReference type="Gene3D" id="3.40.190.10">
    <property type="entry name" value="Periplasmic binding protein-like II"/>
    <property type="match status" value="1"/>
</dbReference>
<feature type="chain" id="PRO_5045234994" evidence="6">
    <location>
        <begin position="35"/>
        <end position="618"/>
    </location>
</feature>
<dbReference type="PIRSF" id="PIRSF002741">
    <property type="entry name" value="MppA"/>
    <property type="match status" value="1"/>
</dbReference>
<sequence length="618" mass="67825">MGRRSPGALLRRTTATALAGGVALALVASESARAEGQDGGKETLIVGTSGLDNIPHMNPLDSGWLIQGELNNLMYDPLIRWGQDDYSPSPGIAESWEHSEDQLTWTYRIDPDARWSDGEPITAHDAKFTYDLLIENPVFNSRHGDLVNNFASVEAPDDHTLVIEVERPSATMAHLKGTSIMIMPRHVWGELEAPEEYFAEPGRPTSGAFRLAEFREGERVVLTANEDYWAGPVAYDEFVLQNFETPEAMVQALQSGEVDLVGGLNPQQYSALEAADSITTSTGPGRRLQSLTFNTGARTKDGEEFGNGHPALRDPEVRRAIHHVIDKEHLVDVVMDGHGVPGVSYVPPIFSDFAWDPGADRIAPDAEEGNRILDEAGYDERDGDGIRVDPESGLPLEFRLFYHSDRPSYAIIQDFVVDWVADLGIRLNAVAMDTTPLNEESEAGNFDIAFGTWNVGPDPSETLAYHTCDRLPDEAQPTDLTFSFYCDEDYDELYRAQLAESDLTARGDIVRDMQRLLYDETPAIQMYYENQLEAYSSERWSGFETQPSAGGMIREQQGAFGYQSAVPAGASADTDGAAGGDDSGSGAMPWILGGLVVVLLAGGGYYLVQRRKTADERE</sequence>
<organism evidence="8 9">
    <name type="scientific">Streptomyces sodiiphilus</name>
    <dbReference type="NCBI Taxonomy" id="226217"/>
    <lineage>
        <taxon>Bacteria</taxon>
        <taxon>Bacillati</taxon>
        <taxon>Actinomycetota</taxon>
        <taxon>Actinomycetes</taxon>
        <taxon>Kitasatosporales</taxon>
        <taxon>Streptomycetaceae</taxon>
        <taxon>Streptomyces</taxon>
    </lineage>
</organism>
<dbReference type="CDD" id="cd00995">
    <property type="entry name" value="PBP2_NikA_DppA_OppA_like"/>
    <property type="match status" value="1"/>
</dbReference>
<name>A0ABN2PV16_9ACTN</name>
<dbReference type="PANTHER" id="PTHR30290">
    <property type="entry name" value="PERIPLASMIC BINDING COMPONENT OF ABC TRANSPORTER"/>
    <property type="match status" value="1"/>
</dbReference>
<feature type="signal peptide" evidence="6">
    <location>
        <begin position="1"/>
        <end position="34"/>
    </location>
</feature>
<proteinExistence type="inferred from homology"/>
<evidence type="ECO:0000256" key="4">
    <source>
        <dbReference type="ARBA" id="ARBA00022729"/>
    </source>
</evidence>
<gene>
    <name evidence="8" type="ORF">GCM10009716_44820</name>
</gene>
<dbReference type="PANTHER" id="PTHR30290:SF10">
    <property type="entry name" value="PERIPLASMIC OLIGOPEPTIDE-BINDING PROTEIN-RELATED"/>
    <property type="match status" value="1"/>
</dbReference>
<keyword evidence="5" id="KW-0472">Membrane</keyword>
<dbReference type="InterPro" id="IPR039424">
    <property type="entry name" value="SBP_5"/>
</dbReference>
<reference evidence="8 9" key="1">
    <citation type="journal article" date="2019" name="Int. J. Syst. Evol. Microbiol.">
        <title>The Global Catalogue of Microorganisms (GCM) 10K type strain sequencing project: providing services to taxonomists for standard genome sequencing and annotation.</title>
        <authorList>
            <consortium name="The Broad Institute Genomics Platform"/>
            <consortium name="The Broad Institute Genome Sequencing Center for Infectious Disease"/>
            <person name="Wu L."/>
            <person name="Ma J."/>
        </authorList>
    </citation>
    <scope>NUCLEOTIDE SEQUENCE [LARGE SCALE GENOMIC DNA]</scope>
    <source>
        <strain evidence="8 9">JCM 13581</strain>
    </source>
</reference>
<evidence type="ECO:0000313" key="8">
    <source>
        <dbReference type="EMBL" id="GAA1932693.1"/>
    </source>
</evidence>
<dbReference type="EMBL" id="BAAAMJ010000070">
    <property type="protein sequence ID" value="GAA1932693.1"/>
    <property type="molecule type" value="Genomic_DNA"/>
</dbReference>
<dbReference type="Pfam" id="PF00496">
    <property type="entry name" value="SBP_bac_5"/>
    <property type="match status" value="1"/>
</dbReference>